<dbReference type="InterPro" id="IPR037175">
    <property type="entry name" value="KFase_sf"/>
</dbReference>
<dbReference type="InterPro" id="IPR007325">
    <property type="entry name" value="KFase/CYL"/>
</dbReference>
<dbReference type="Gene3D" id="3.50.30.50">
    <property type="entry name" value="Putative cyclase"/>
    <property type="match status" value="1"/>
</dbReference>
<keyword evidence="2" id="KW-1185">Reference proteome</keyword>
<evidence type="ECO:0000313" key="1">
    <source>
        <dbReference type="EMBL" id="AGG87253.1"/>
    </source>
</evidence>
<dbReference type="eggNOG" id="COG1878">
    <property type="taxonomic scope" value="Bacteria"/>
</dbReference>
<dbReference type="AlphaFoldDB" id="M4NCU0"/>
<dbReference type="HOGENOM" id="CLU_030671_3_0_6"/>
<name>M4NCU0_9GAMM</name>
<dbReference type="EMBL" id="CP003470">
    <property type="protein sequence ID" value="AGG87253.1"/>
    <property type="molecule type" value="Genomic_DNA"/>
</dbReference>
<dbReference type="Proteomes" id="UP000011859">
    <property type="component" value="Chromosome"/>
</dbReference>
<reference evidence="1 2" key="1">
    <citation type="submission" date="2012-04" db="EMBL/GenBank/DDBJ databases">
        <title>Complete genome of Rhodanobacter sp. 2APBS1.</title>
        <authorList>
            <consortium name="US DOE Joint Genome Institute"/>
            <person name="Huntemann M."/>
            <person name="Wei C.-L."/>
            <person name="Han J."/>
            <person name="Detter J.C."/>
            <person name="Han C."/>
            <person name="Tapia R."/>
            <person name="Munk A.C.C."/>
            <person name="Chen A."/>
            <person name="Krypides N."/>
            <person name="Mavromatis K."/>
            <person name="Markowitz V."/>
            <person name="Szeto E."/>
            <person name="Ivanova N."/>
            <person name="Mikhailova N."/>
            <person name="Ovchinnikova G."/>
            <person name="Pagani I."/>
            <person name="Pati A."/>
            <person name="Goodwin L."/>
            <person name="Peters L."/>
            <person name="Pitluck S."/>
            <person name="Woyke T."/>
            <person name="Prakash O."/>
            <person name="Elkins J."/>
            <person name="Brown S."/>
            <person name="Palumbo A."/>
            <person name="Hemme C."/>
            <person name="Zhou J."/>
            <person name="Watson D."/>
            <person name="Jardine P."/>
            <person name="Kostka J."/>
            <person name="Green S."/>
        </authorList>
    </citation>
    <scope>NUCLEOTIDE SEQUENCE [LARGE SCALE GENOMIC DNA]</scope>
    <source>
        <strain evidence="1 2">2APBS1</strain>
    </source>
</reference>
<accession>M4NCU0</accession>
<dbReference type="Pfam" id="PF04199">
    <property type="entry name" value="Cyclase"/>
    <property type="match status" value="1"/>
</dbReference>
<dbReference type="KEGG" id="rhd:R2APBS1_0068"/>
<dbReference type="GO" id="GO:0019441">
    <property type="term" value="P:L-tryptophan catabolic process to kynurenine"/>
    <property type="evidence" value="ECO:0007669"/>
    <property type="project" value="InterPro"/>
</dbReference>
<evidence type="ECO:0000313" key="2">
    <source>
        <dbReference type="Proteomes" id="UP000011859"/>
    </source>
</evidence>
<sequence>MTSGNQTTDKRVCFDFEVDFSNGGGMQGQGFRLDLDGDDIADQALAEYIIKDLRLLMVGAVRILNKQIINERHKRRASAVAIAQGAARGDLFDLSHPVRDGEVVFPGLPAPRITEYMSHEASHGRYAPGVTFQIGRVDMVANTGTSIDAPSHRYPGGIDVAGLALASVADLDAVVIRLAGMQGRAIAREAIAATEVRGRAVLLDTGQALRWGTPAYTEASPYLSRDGAEYLRDNGALLVGIDAINIDDTQDAQRPAHSILLAAGIPIVENLAPMNSLPSRNLRFSAAPMRIAGIGAFPVRAWARVLP</sequence>
<dbReference type="GO" id="GO:0004061">
    <property type="term" value="F:arylformamidase activity"/>
    <property type="evidence" value="ECO:0007669"/>
    <property type="project" value="InterPro"/>
</dbReference>
<dbReference type="STRING" id="666685.R2APBS1_0068"/>
<dbReference type="SUPFAM" id="SSF102198">
    <property type="entry name" value="Putative cyclase"/>
    <property type="match status" value="1"/>
</dbReference>
<keyword evidence="1" id="KW-0378">Hydrolase</keyword>
<dbReference type="PANTHER" id="PTHR31118">
    <property type="entry name" value="CYCLASE-LIKE PROTEIN 2"/>
    <property type="match status" value="1"/>
</dbReference>
<protein>
    <submittedName>
        <fullName evidence="1">Putative metal-dependent hydrolase</fullName>
    </submittedName>
</protein>
<gene>
    <name evidence="1" type="ORF">R2APBS1_0068</name>
</gene>
<dbReference type="PANTHER" id="PTHR31118:SF32">
    <property type="entry name" value="KYNURENINE FORMAMIDASE"/>
    <property type="match status" value="1"/>
</dbReference>
<proteinExistence type="predicted"/>
<dbReference type="OrthoDB" id="7067800at2"/>
<organism evidence="1 2">
    <name type="scientific">Rhodanobacter denitrificans</name>
    <dbReference type="NCBI Taxonomy" id="666685"/>
    <lineage>
        <taxon>Bacteria</taxon>
        <taxon>Pseudomonadati</taxon>
        <taxon>Pseudomonadota</taxon>
        <taxon>Gammaproteobacteria</taxon>
        <taxon>Lysobacterales</taxon>
        <taxon>Rhodanobacteraceae</taxon>
        <taxon>Rhodanobacter</taxon>
    </lineage>
</organism>
<dbReference type="RefSeq" id="WP_015446392.1">
    <property type="nucleotide sequence ID" value="NC_020541.1"/>
</dbReference>